<evidence type="ECO:0000313" key="2">
    <source>
        <dbReference type="Proteomes" id="UP001054837"/>
    </source>
</evidence>
<name>A0AAV4RXK0_9ARAC</name>
<comment type="caution">
    <text evidence="1">The sequence shown here is derived from an EMBL/GenBank/DDBJ whole genome shotgun (WGS) entry which is preliminary data.</text>
</comment>
<dbReference type="Proteomes" id="UP001054837">
    <property type="component" value="Unassembled WGS sequence"/>
</dbReference>
<keyword evidence="2" id="KW-1185">Reference proteome</keyword>
<protein>
    <submittedName>
        <fullName evidence="1">Uncharacterized protein</fullName>
    </submittedName>
</protein>
<evidence type="ECO:0000313" key="1">
    <source>
        <dbReference type="EMBL" id="GIY25217.1"/>
    </source>
</evidence>
<reference evidence="1 2" key="1">
    <citation type="submission" date="2021-06" db="EMBL/GenBank/DDBJ databases">
        <title>Caerostris darwini draft genome.</title>
        <authorList>
            <person name="Kono N."/>
            <person name="Arakawa K."/>
        </authorList>
    </citation>
    <scope>NUCLEOTIDE SEQUENCE [LARGE SCALE GENOMIC DNA]</scope>
</reference>
<organism evidence="1 2">
    <name type="scientific">Caerostris darwini</name>
    <dbReference type="NCBI Taxonomy" id="1538125"/>
    <lineage>
        <taxon>Eukaryota</taxon>
        <taxon>Metazoa</taxon>
        <taxon>Ecdysozoa</taxon>
        <taxon>Arthropoda</taxon>
        <taxon>Chelicerata</taxon>
        <taxon>Arachnida</taxon>
        <taxon>Araneae</taxon>
        <taxon>Araneomorphae</taxon>
        <taxon>Entelegynae</taxon>
        <taxon>Araneoidea</taxon>
        <taxon>Araneidae</taxon>
        <taxon>Caerostris</taxon>
    </lineage>
</organism>
<proteinExistence type="predicted"/>
<dbReference type="AlphaFoldDB" id="A0AAV4RXK0"/>
<dbReference type="EMBL" id="BPLQ01006783">
    <property type="protein sequence ID" value="GIY25217.1"/>
    <property type="molecule type" value="Genomic_DNA"/>
</dbReference>
<gene>
    <name evidence="1" type="ORF">CDAR_615741</name>
</gene>
<sequence>MDSMFSYKSYLLKTSKEKLIHIWVPLGLQSLPKTFNAKSEEINIKRPSSIQVAFGISCTLLLEILHPSQLFLSAQRGSQYVPRVKDSRSDFLSCGVTHPRFLQTVGHGGK</sequence>
<accession>A0AAV4RXK0</accession>